<evidence type="ECO:0000256" key="1">
    <source>
        <dbReference type="ARBA" id="ARBA00004408"/>
    </source>
</evidence>
<evidence type="ECO:0000256" key="4">
    <source>
        <dbReference type="ARBA" id="ARBA00022664"/>
    </source>
</evidence>
<dbReference type="GO" id="GO:0005681">
    <property type="term" value="C:spliceosomal complex"/>
    <property type="evidence" value="ECO:0007669"/>
    <property type="project" value="UniProtKB-KW"/>
</dbReference>
<evidence type="ECO:0000313" key="16">
    <source>
        <dbReference type="Ensembl" id="ENSSSCP00030017970.1"/>
    </source>
</evidence>
<evidence type="ECO:0000256" key="14">
    <source>
        <dbReference type="SAM" id="MobiDB-lite"/>
    </source>
</evidence>
<keyword evidence="5" id="KW-0747">Spliceosome</keyword>
<dbReference type="FunFam" id="1.10.246.90:FF:000002">
    <property type="entry name" value="U4/U6 small nuclear ribonucleoprotein Prp31"/>
    <property type="match status" value="1"/>
</dbReference>
<keyword evidence="9" id="KW-0687">Ribonucleoprotein</keyword>
<evidence type="ECO:0000259" key="15">
    <source>
        <dbReference type="PROSITE" id="PS51358"/>
    </source>
</evidence>
<evidence type="ECO:0000313" key="17">
    <source>
        <dbReference type="Proteomes" id="UP000694570"/>
    </source>
</evidence>
<proteinExistence type="inferred from homology"/>
<dbReference type="Proteomes" id="UP000694570">
    <property type="component" value="Unplaced"/>
</dbReference>
<dbReference type="InterPro" id="IPR027105">
    <property type="entry name" value="Prp31"/>
</dbReference>
<dbReference type="AlphaFoldDB" id="A0A8D1C4N6"/>
<dbReference type="PROSITE" id="PS51358">
    <property type="entry name" value="NOP"/>
    <property type="match status" value="1"/>
</dbReference>
<feature type="compositionally biased region" description="Acidic residues" evidence="14">
    <location>
        <begin position="7"/>
        <end position="37"/>
    </location>
</feature>
<evidence type="ECO:0000256" key="2">
    <source>
        <dbReference type="ARBA" id="ARBA00005572"/>
    </source>
</evidence>
<dbReference type="SMART" id="SM00931">
    <property type="entry name" value="NOSIC"/>
    <property type="match status" value="1"/>
</dbReference>
<name>A0A8D1C4N6_PIG</name>
<evidence type="ECO:0000256" key="13">
    <source>
        <dbReference type="ARBA" id="ARBA00078246"/>
    </source>
</evidence>
<reference evidence="16" key="1">
    <citation type="submission" date="2025-08" db="UniProtKB">
        <authorList>
            <consortium name="Ensembl"/>
        </authorList>
    </citation>
    <scope>IDENTIFICATION</scope>
</reference>
<dbReference type="SUPFAM" id="SSF89124">
    <property type="entry name" value="Nop domain"/>
    <property type="match status" value="1"/>
</dbReference>
<comment type="similarity">
    <text evidence="2">Belongs to the PRP31 family.</text>
</comment>
<evidence type="ECO:0000256" key="9">
    <source>
        <dbReference type="ARBA" id="ARBA00023274"/>
    </source>
</evidence>
<feature type="domain" description="Nop" evidence="15">
    <location>
        <begin position="215"/>
        <end position="333"/>
    </location>
</feature>
<evidence type="ECO:0000256" key="5">
    <source>
        <dbReference type="ARBA" id="ARBA00022728"/>
    </source>
</evidence>
<organism evidence="16 17">
    <name type="scientific">Sus scrofa</name>
    <name type="common">Pig</name>
    <dbReference type="NCBI Taxonomy" id="9823"/>
    <lineage>
        <taxon>Eukaryota</taxon>
        <taxon>Metazoa</taxon>
        <taxon>Chordata</taxon>
        <taxon>Craniata</taxon>
        <taxon>Vertebrata</taxon>
        <taxon>Euteleostomi</taxon>
        <taxon>Mammalia</taxon>
        <taxon>Eutheria</taxon>
        <taxon>Laurasiatheria</taxon>
        <taxon>Artiodactyla</taxon>
        <taxon>Suina</taxon>
        <taxon>Suidae</taxon>
        <taxon>Sus</taxon>
    </lineage>
</organism>
<dbReference type="Gene3D" id="1.10.287.4070">
    <property type="match status" value="1"/>
</dbReference>
<dbReference type="GO" id="GO:0000244">
    <property type="term" value="P:spliceosomal tri-snRNP complex assembly"/>
    <property type="evidence" value="ECO:0007669"/>
    <property type="project" value="InterPro"/>
</dbReference>
<comment type="subcellular location">
    <subcellularLocation>
        <location evidence="1">Nucleus</location>
        <location evidence="1">Cajal body</location>
    </subcellularLocation>
</comment>
<evidence type="ECO:0000256" key="3">
    <source>
        <dbReference type="ARBA" id="ARBA00013538"/>
    </source>
</evidence>
<dbReference type="GO" id="GO:0003723">
    <property type="term" value="F:RNA binding"/>
    <property type="evidence" value="ECO:0007669"/>
    <property type="project" value="UniProtKB-KW"/>
</dbReference>
<dbReference type="PANTHER" id="PTHR13904">
    <property type="entry name" value="PRE-MRNA SPLICING FACTOR PRP31"/>
    <property type="match status" value="1"/>
</dbReference>
<dbReference type="InterPro" id="IPR042239">
    <property type="entry name" value="Nop_C"/>
</dbReference>
<comment type="subunit">
    <text evidence="12">Identified in the spliceosome B complex. Component of the U4/U6-U5 tri-snRNP complex composed of the U4, U6 and U5 snRNAs and at least PRPF3, PRPF4, PRPF6, PRPF8, PRPF31, SNRNP200, TXNL4A, SNRNP40, DDX23, CD2BP2, PPIH, SNU13, EFTUD2, SART1 and USP39. Interacts with a complex formed by SNU13 and U4 snRNA, but not with SNU13 or U4 snRNA alone. The complex formed by SNU13 and PRPF31 also binds U4atac snRNA, a characteristic component of specific, less abundant spliceosomal complexes. Interacts with PRPF6/U5 snRNP-associated 102 kDa protein. Component of some MLL1/MLL complex, at least composed of the core components KMT2A/MLL1, ASH2L, HCFC1/HCF1, WDR5 and RBBP5, as well as the facultative components BACC1, CHD8, E2F6, HSP70, INO80C, KANSL1, LAS1L, MAX, MCRS1, MGA, KAT8/MOF, PELP1, PHF20, PRP31, RING2, RUVB1/TIP49A, RUVB2/TIP49B, SENP3, TAF1, TAF4, TAF6, TAF7, TAF9 and TEX10. Interacts (via its NLS) with CTNNBL1. Interacts with USH1G.</text>
</comment>
<keyword evidence="8" id="KW-0539">Nucleus</keyword>
<dbReference type="Pfam" id="PF09785">
    <property type="entry name" value="Prp31_C"/>
    <property type="match status" value="1"/>
</dbReference>
<evidence type="ECO:0000256" key="11">
    <source>
        <dbReference type="ARBA" id="ARBA00045397"/>
    </source>
</evidence>
<dbReference type="FunFam" id="1.10.287.4070:FF:000003">
    <property type="entry name" value="U4/U6 small nuclear ribonucleoprotein PRP31"/>
    <property type="match status" value="1"/>
</dbReference>
<dbReference type="InterPro" id="IPR012976">
    <property type="entry name" value="NOSIC"/>
</dbReference>
<dbReference type="Gene3D" id="1.10.246.90">
    <property type="entry name" value="Nop domain"/>
    <property type="match status" value="1"/>
</dbReference>
<dbReference type="Ensembl" id="ENSSSCT00030039062.1">
    <property type="protein sequence ID" value="ENSSSCP00030017970.1"/>
    <property type="gene ID" value="ENSSSCG00030027909.1"/>
</dbReference>
<accession>A0A8D1C4N6</accession>
<evidence type="ECO:0000256" key="8">
    <source>
        <dbReference type="ARBA" id="ARBA00023242"/>
    </source>
</evidence>
<evidence type="ECO:0000256" key="12">
    <source>
        <dbReference type="ARBA" id="ARBA00064938"/>
    </source>
</evidence>
<dbReference type="InterPro" id="IPR019175">
    <property type="entry name" value="Prp31_C"/>
</dbReference>
<evidence type="ECO:0000256" key="10">
    <source>
        <dbReference type="ARBA" id="ARBA00030766"/>
    </source>
</evidence>
<dbReference type="GO" id="GO:0046540">
    <property type="term" value="C:U4/U6 x U5 tri-snRNP complex"/>
    <property type="evidence" value="ECO:0007669"/>
    <property type="project" value="InterPro"/>
</dbReference>
<keyword evidence="4" id="KW-0507">mRNA processing</keyword>
<dbReference type="PANTHER" id="PTHR13904:SF0">
    <property type="entry name" value="U4_U6 SMALL NUCLEAR RIBONUCLEOPROTEIN PRP31"/>
    <property type="match status" value="1"/>
</dbReference>
<feature type="region of interest" description="Disordered" evidence="14">
    <location>
        <begin position="1"/>
        <end position="37"/>
    </location>
</feature>
<dbReference type="InterPro" id="IPR002687">
    <property type="entry name" value="Nop_dom"/>
</dbReference>
<keyword evidence="6" id="KW-0694">RNA-binding</keyword>
<sequence length="455" mass="50142">MSLADELLADLEEAAEEEEGGSYGEEEEEPAIEDVQEETQLDLSGDSVKSIAKLWDSKMFAEIMLKIEEYISKQADAAEVMGPVEAAPEYPVIVDANNLTVEIENELNIIHKFIRDKYSKRFPELESLVPNALDYIRTVKELGNSLDKCKNNENLQQILTNATIMVVSVTASTTQGQQLSDEELERLEEACDMALELNASKHRIYEYVESRMSFIAPNLSIIIGASTAAKIMGVAGGLTNLSKMPACNIMLLGAQRKTLSGFSSTSVLPHTGYIYHSDIVQSLPPDLRRKAARLVAAKCTLAARVDSFHESMEGKVGYELKDEIERKFDKWQEPPPVKQIEEDAYQEDLGFSLGHLGKSGSGRVRQTQVNEATKARISKTLQVRRAQGPVRRGGGDIVRGQAISPPQPVSLTVQGLEIVNPQAAEKKVAEANQKYFSSMAEFLKVKGEKSGIMST</sequence>
<comment type="function">
    <text evidence="11">Involved in pre-mRNA splicing as component of the spliceosome. Required for the assembly of the U4/U5/U6 tri-snRNP complex, one of the building blocks of the spliceosome.</text>
</comment>
<evidence type="ECO:0000256" key="7">
    <source>
        <dbReference type="ARBA" id="ARBA00023187"/>
    </source>
</evidence>
<dbReference type="Pfam" id="PF01798">
    <property type="entry name" value="Nop"/>
    <property type="match status" value="1"/>
</dbReference>
<dbReference type="InterPro" id="IPR036070">
    <property type="entry name" value="Nop_dom_sf"/>
</dbReference>
<evidence type="ECO:0000256" key="6">
    <source>
        <dbReference type="ARBA" id="ARBA00022884"/>
    </source>
</evidence>
<dbReference type="GO" id="GO:0015030">
    <property type="term" value="C:Cajal body"/>
    <property type="evidence" value="ECO:0007669"/>
    <property type="project" value="UniProtKB-SubCell"/>
</dbReference>
<keyword evidence="7" id="KW-0508">mRNA splicing</keyword>
<protein>
    <recommendedName>
        <fullName evidence="3">U4/U6 small nuclear ribonucleoprotein Prp31</fullName>
    </recommendedName>
    <alternativeName>
        <fullName evidence="10">Pre-mRNA-processing factor 31</fullName>
    </alternativeName>
    <alternativeName>
        <fullName evidence="13">U4/U6 snRNP 61 kDa protein</fullName>
    </alternativeName>
</protein>